<accession>A0A9Q8P637</accession>
<reference evidence="3" key="2">
    <citation type="journal article" date="2022" name="Microb. Genom.">
        <title>A chromosome-scale genome assembly of the tomato pathogen Cladosporium fulvum reveals a compartmentalized genome architecture and the presence of a dispensable chromosome.</title>
        <authorList>
            <person name="Zaccaron A.Z."/>
            <person name="Chen L.H."/>
            <person name="Samaras A."/>
            <person name="Stergiopoulos I."/>
        </authorList>
    </citation>
    <scope>NUCLEOTIDE SEQUENCE</scope>
    <source>
        <strain evidence="3">Race5_Kim</strain>
    </source>
</reference>
<evidence type="ECO:0000256" key="1">
    <source>
        <dbReference type="SAM" id="MobiDB-lite"/>
    </source>
</evidence>
<dbReference type="Pfam" id="PF20253">
    <property type="entry name" value="DUF6604"/>
    <property type="match status" value="1"/>
</dbReference>
<feature type="domain" description="DUF6604" evidence="2">
    <location>
        <begin position="8"/>
        <end position="174"/>
    </location>
</feature>
<protein>
    <recommendedName>
        <fullName evidence="2">DUF6604 domain-containing protein</fullName>
    </recommendedName>
</protein>
<dbReference type="GeneID" id="71988526"/>
<dbReference type="EMBL" id="CP090165">
    <property type="protein sequence ID" value="UJO14745.1"/>
    <property type="molecule type" value="Genomic_DNA"/>
</dbReference>
<evidence type="ECO:0000259" key="2">
    <source>
        <dbReference type="Pfam" id="PF20253"/>
    </source>
</evidence>
<dbReference type="AlphaFoldDB" id="A0A9Q8P637"/>
<name>A0A9Q8P637_PASFU</name>
<feature type="compositionally biased region" description="Basic residues" evidence="1">
    <location>
        <begin position="706"/>
        <end position="719"/>
    </location>
</feature>
<proteinExistence type="predicted"/>
<reference evidence="3" key="1">
    <citation type="submission" date="2021-12" db="EMBL/GenBank/DDBJ databases">
        <authorList>
            <person name="Zaccaron A."/>
            <person name="Stergiopoulos I."/>
        </authorList>
    </citation>
    <scope>NUCLEOTIDE SEQUENCE</scope>
    <source>
        <strain evidence="3">Race5_Kim</strain>
    </source>
</reference>
<organism evidence="3 4">
    <name type="scientific">Passalora fulva</name>
    <name type="common">Tomato leaf mold</name>
    <name type="synonym">Cladosporium fulvum</name>
    <dbReference type="NCBI Taxonomy" id="5499"/>
    <lineage>
        <taxon>Eukaryota</taxon>
        <taxon>Fungi</taxon>
        <taxon>Dikarya</taxon>
        <taxon>Ascomycota</taxon>
        <taxon>Pezizomycotina</taxon>
        <taxon>Dothideomycetes</taxon>
        <taxon>Dothideomycetidae</taxon>
        <taxon>Mycosphaerellales</taxon>
        <taxon>Mycosphaerellaceae</taxon>
        <taxon>Fulvia</taxon>
    </lineage>
</organism>
<dbReference type="InterPro" id="IPR046539">
    <property type="entry name" value="DUF6604"/>
</dbReference>
<sequence>MFHKEISENKGAVHQSTEGHKFFVEALRSVLDNLHAARRASANGKADRDSASTALAPADPSIVNKFDALNVKDSDLNVKDSDTKACGDTVYDTADEIVVDTNSKHSSEPSNGGTVEIEDDIGANSVALFSFLKKTSCVRRRLRKIWQKYKTGEISFTHPAIVTEAGIVMLRQSASGLMLDFPEFNDFGNVADFLRTTATVMPGTSCASSMSIFDECDDDESLEVVASNDYRCASAWLTIKLIMEEMTAKRSGKRKKQQKQQKKSKYICIDAGHPFGRVLSNATPHIRAAAAVWARDQDYGGVDLFTSMYAAFLNDHKSGVSLLLVVTLQIQQDIFDLLGPATLHLETTFHQTVDRITRAYYTLEQWNPDPRTQDDREYRTRLEKHIKKSHGLLLGTDTRVRPDASLSSLFEHFPVLVGCSIRLLSDLSFIGASDPTPGLSMANAFSMAMGVQLGQYSDANITRDAKPWLKVDLLSKDQSAFSAMPQVWHAVHADPSYPSVAATVLPFMATLKSAQVPNLEQYVQKKLDAGQTLSTPELLSALETSLSNDEEALKFSTQSIFREVTFVFDHIRKTLVARLSSLYHDGDDHMSTYKKLVNSILGLKVVAEAIKQIITGREDYACHELDEEASDGIMEPGELRDVEEKFAALEARTTEVRVVLTGSVLTIGEDGESGSKAQGSDDEATENGGTLQDTAAISEPGENQKKRGSKTKKGTKGGK</sequence>
<dbReference type="KEGG" id="ffu:CLAFUR5_08648"/>
<evidence type="ECO:0000313" key="3">
    <source>
        <dbReference type="EMBL" id="UJO14745.1"/>
    </source>
</evidence>
<feature type="region of interest" description="Disordered" evidence="1">
    <location>
        <begin position="669"/>
        <end position="719"/>
    </location>
</feature>
<dbReference type="RefSeq" id="XP_047759111.1">
    <property type="nucleotide sequence ID" value="XM_047907796.1"/>
</dbReference>
<keyword evidence="4" id="KW-1185">Reference proteome</keyword>
<gene>
    <name evidence="3" type="ORF">CLAFUR5_08648</name>
</gene>
<dbReference type="PANTHER" id="PTHR38795:SF1">
    <property type="entry name" value="DUF6604 DOMAIN-CONTAINING PROTEIN"/>
    <property type="match status" value="1"/>
</dbReference>
<evidence type="ECO:0000313" key="4">
    <source>
        <dbReference type="Proteomes" id="UP000756132"/>
    </source>
</evidence>
<dbReference type="Proteomes" id="UP000756132">
    <property type="component" value="Chromosome 3"/>
</dbReference>
<dbReference type="PANTHER" id="PTHR38795">
    <property type="entry name" value="DUF6604 DOMAIN-CONTAINING PROTEIN"/>
    <property type="match status" value="1"/>
</dbReference>